<dbReference type="Gene3D" id="2.60.40.10">
    <property type="entry name" value="Immunoglobulins"/>
    <property type="match status" value="1"/>
</dbReference>
<feature type="domain" description="Ig-like" evidence="1">
    <location>
        <begin position="131"/>
        <end position="195"/>
    </location>
</feature>
<dbReference type="RefSeq" id="XP_009168783.1">
    <property type="nucleotide sequence ID" value="XM_009170519.1"/>
</dbReference>
<keyword evidence="3" id="KW-1185">Reference proteome</keyword>
<dbReference type="CTD" id="20319679"/>
<protein>
    <recommendedName>
        <fullName evidence="1">Ig-like domain-containing protein</fullName>
    </recommendedName>
</protein>
<dbReference type="GeneID" id="20319679"/>
<dbReference type="EMBL" id="KL596722">
    <property type="protein sequence ID" value="KER27460.1"/>
    <property type="molecule type" value="Genomic_DNA"/>
</dbReference>
<dbReference type="Proteomes" id="UP000054324">
    <property type="component" value="Unassembled WGS sequence"/>
</dbReference>
<gene>
    <name evidence="2" type="ORF">T265_05497</name>
</gene>
<dbReference type="InterPro" id="IPR013783">
    <property type="entry name" value="Ig-like_fold"/>
</dbReference>
<dbReference type="OrthoDB" id="5857426at2759"/>
<evidence type="ECO:0000313" key="2">
    <source>
        <dbReference type="EMBL" id="KER27460.1"/>
    </source>
</evidence>
<organism evidence="2 3">
    <name type="scientific">Opisthorchis viverrini</name>
    <name type="common">Southeast Asian liver fluke</name>
    <dbReference type="NCBI Taxonomy" id="6198"/>
    <lineage>
        <taxon>Eukaryota</taxon>
        <taxon>Metazoa</taxon>
        <taxon>Spiralia</taxon>
        <taxon>Lophotrochozoa</taxon>
        <taxon>Platyhelminthes</taxon>
        <taxon>Trematoda</taxon>
        <taxon>Digenea</taxon>
        <taxon>Opisthorchiida</taxon>
        <taxon>Opisthorchiata</taxon>
        <taxon>Opisthorchiidae</taxon>
        <taxon>Opisthorchis</taxon>
    </lineage>
</organism>
<dbReference type="InterPro" id="IPR003599">
    <property type="entry name" value="Ig_sub"/>
</dbReference>
<reference evidence="2 3" key="1">
    <citation type="submission" date="2013-11" db="EMBL/GenBank/DDBJ databases">
        <title>Opisthorchis viverrini - life in the bile duct.</title>
        <authorList>
            <person name="Young N.D."/>
            <person name="Nagarajan N."/>
            <person name="Lin S.J."/>
            <person name="Korhonen P.K."/>
            <person name="Jex A.R."/>
            <person name="Hall R.S."/>
            <person name="Safavi-Hemami H."/>
            <person name="Kaewkong W."/>
            <person name="Bertrand D."/>
            <person name="Gao S."/>
            <person name="Seet Q."/>
            <person name="Wongkham S."/>
            <person name="Teh B.T."/>
            <person name="Wongkham C."/>
            <person name="Intapan P.M."/>
            <person name="Maleewong W."/>
            <person name="Yang X."/>
            <person name="Hu M."/>
            <person name="Wang Z."/>
            <person name="Hofmann A."/>
            <person name="Sternberg P.W."/>
            <person name="Tan P."/>
            <person name="Wang J."/>
            <person name="Gasser R.B."/>
        </authorList>
    </citation>
    <scope>NUCLEOTIDE SEQUENCE [LARGE SCALE GENOMIC DNA]</scope>
</reference>
<evidence type="ECO:0000313" key="3">
    <source>
        <dbReference type="Proteomes" id="UP000054324"/>
    </source>
</evidence>
<dbReference type="SUPFAM" id="SSF48726">
    <property type="entry name" value="Immunoglobulin"/>
    <property type="match status" value="1"/>
</dbReference>
<dbReference type="SMART" id="SM00409">
    <property type="entry name" value="IG"/>
    <property type="match status" value="1"/>
</dbReference>
<dbReference type="InterPro" id="IPR007110">
    <property type="entry name" value="Ig-like_dom"/>
</dbReference>
<sequence length="339" mass="37573">MPFQGTSGCVPKLRRNVTFRDVSKSVHLALFSGRNYIMGVDITFDALFSYCGVKPVFSVGADIAWPTRRQTSESPSLTSRVATYGSVGAKSNFQPPNMVGCWLNVLLLLGLWQTEAQFLHSIHGILRPAQPAVVRRWTVFTGKRVVLNCSVELPLEINPQQVQYRWERPEGTPIGYSKLYVIPNVSLSDGGLYVCHSSAFLGFSGEQWSQKHRLLLDVSTLTKMHSGVAAEIVLRLVQLIEIHRSPVCRPTAGKTAMPTAEQINSQSCHSSRVHAALGWTGLIGPIEALCTKFKKITPSCQPNNRIYNKAHILFKNPTAIPVNDDFVPTRAKENICTKK</sequence>
<dbReference type="KEGG" id="ovi:T265_05497"/>
<dbReference type="AlphaFoldDB" id="A0A074ZVQ2"/>
<dbReference type="InterPro" id="IPR036179">
    <property type="entry name" value="Ig-like_dom_sf"/>
</dbReference>
<dbReference type="Pfam" id="PF13895">
    <property type="entry name" value="Ig_2"/>
    <property type="match status" value="1"/>
</dbReference>
<accession>A0A074ZVQ2</accession>
<evidence type="ECO:0000259" key="1">
    <source>
        <dbReference type="PROSITE" id="PS50835"/>
    </source>
</evidence>
<name>A0A074ZVQ2_OPIVI</name>
<dbReference type="PROSITE" id="PS50835">
    <property type="entry name" value="IG_LIKE"/>
    <property type="match status" value="1"/>
</dbReference>
<proteinExistence type="predicted"/>